<protein>
    <submittedName>
        <fullName evidence="2">Uncharacterized protein</fullName>
    </submittedName>
</protein>
<gene>
    <name evidence="2" type="ORF">pW11NP2_p010</name>
</gene>
<proteinExistence type="predicted"/>
<reference evidence="2" key="1">
    <citation type="submission" date="2018-01" db="EMBL/GenBank/DDBJ databases">
        <title>Plasmids of psychrophilic Polaromonas spp. isolated from Arctic and Antarctic glaciers.</title>
        <authorList>
            <person name="Dziewit L."/>
            <person name="Ciok A."/>
        </authorList>
    </citation>
    <scope>NUCLEOTIDE SEQUENCE</scope>
    <source>
        <plasmid evidence="2">pW11NP2</plasmid>
    </source>
</reference>
<dbReference type="EMBL" id="MG869625">
    <property type="protein sequence ID" value="AWD72336.1"/>
    <property type="molecule type" value="Genomic_DNA"/>
</dbReference>
<sequence>MKSLWKKKHTKSAGFLWATALVFTVCVAMPRTSAAAEINLSGKGTFKSPSAEQLAALPADLGFSRSDLASGNWSFFVRYDNSTPAGASAPYVGRYAGVIRAFRLVIGTTTVNLPVDQAEIVISDGGASFANRESIRVETKATMPFGILRLSWVQVSQQAKGVDLRGPAGLLASAALPPYAMVANLPTVSPYDRFLELRVDRPGGDPRPLLYLSSSQLSVTADRATAP</sequence>
<dbReference type="AlphaFoldDB" id="A0A2S1FJH1"/>
<evidence type="ECO:0000256" key="1">
    <source>
        <dbReference type="SAM" id="SignalP"/>
    </source>
</evidence>
<keyword evidence="1" id="KW-0732">Signal</keyword>
<feature type="chain" id="PRO_5015757604" evidence="1">
    <location>
        <begin position="29"/>
        <end position="227"/>
    </location>
</feature>
<organism evidence="2">
    <name type="scientific">Polaromonas sp. W11N</name>
    <dbReference type="NCBI Taxonomy" id="1840303"/>
    <lineage>
        <taxon>Bacteria</taxon>
        <taxon>Pseudomonadati</taxon>
        <taxon>Pseudomonadota</taxon>
        <taxon>Betaproteobacteria</taxon>
        <taxon>Burkholderiales</taxon>
        <taxon>Comamonadaceae</taxon>
        <taxon>Polaromonas</taxon>
    </lineage>
</organism>
<name>A0A2S1FJH1_9BURK</name>
<accession>A0A2S1FJH1</accession>
<feature type="signal peptide" evidence="1">
    <location>
        <begin position="1"/>
        <end position="28"/>
    </location>
</feature>
<geneLocation type="plasmid" evidence="2">
    <name>pW11NP2</name>
</geneLocation>
<keyword evidence="2" id="KW-0614">Plasmid</keyword>
<evidence type="ECO:0000313" key="2">
    <source>
        <dbReference type="EMBL" id="AWD72336.1"/>
    </source>
</evidence>